<dbReference type="EMBL" id="ABIA03000002">
    <property type="protein sequence ID" value="EDQ32736.1"/>
    <property type="molecule type" value="Genomic_DNA"/>
</dbReference>
<dbReference type="Pfam" id="PF00092">
    <property type="entry name" value="VWA"/>
    <property type="match status" value="1"/>
</dbReference>
<reference evidence="2 3" key="2">
    <citation type="submission" date="2012-06" db="EMBL/GenBank/DDBJ databases">
        <authorList>
            <person name="Fiebig A."/>
        </authorList>
    </citation>
    <scope>NUCLEOTIDE SEQUENCE [LARGE SCALE GENOMIC DNA]</scope>
    <source>
        <strain evidence="2 3">DFL-43</strain>
    </source>
</reference>
<comment type="caution">
    <text evidence="2">The sequence shown here is derived from an EMBL/GenBank/DDBJ whole genome shotgun (WGS) entry which is preliminary data.</text>
</comment>
<dbReference type="STRING" id="411684.HPDFL43_04296"/>
<dbReference type="CDD" id="cd00198">
    <property type="entry name" value="vWFA"/>
    <property type="match status" value="1"/>
</dbReference>
<dbReference type="SUPFAM" id="SSF53300">
    <property type="entry name" value="vWA-like"/>
    <property type="match status" value="1"/>
</dbReference>
<proteinExistence type="predicted"/>
<reference evidence="2 3" key="1">
    <citation type="submission" date="2007-10" db="EMBL/GenBank/DDBJ databases">
        <authorList>
            <person name="Wagner-Dobler I."/>
            <person name="Ferriera S."/>
            <person name="Johnson J."/>
            <person name="Kravitz S."/>
            <person name="Beeson K."/>
            <person name="Sutton G."/>
            <person name="Rogers Y.-H."/>
            <person name="Friedman R."/>
            <person name="Frazier M."/>
            <person name="Venter J.C."/>
        </authorList>
    </citation>
    <scope>NUCLEOTIDE SEQUENCE [LARGE SCALE GENOMIC DNA]</scope>
    <source>
        <strain evidence="2 3">DFL-43</strain>
    </source>
</reference>
<evidence type="ECO:0000313" key="2">
    <source>
        <dbReference type="EMBL" id="EDQ32736.1"/>
    </source>
</evidence>
<dbReference type="Proteomes" id="UP000004291">
    <property type="component" value="Chromosome"/>
</dbReference>
<keyword evidence="3" id="KW-1185">Reference proteome</keyword>
<organism evidence="2 3">
    <name type="scientific">Hoeflea phototrophica (strain DSM 17068 / NCIMB 14078 / DFL-43)</name>
    <dbReference type="NCBI Taxonomy" id="411684"/>
    <lineage>
        <taxon>Bacteria</taxon>
        <taxon>Pseudomonadati</taxon>
        <taxon>Pseudomonadota</taxon>
        <taxon>Alphaproteobacteria</taxon>
        <taxon>Hyphomicrobiales</taxon>
        <taxon>Rhizobiaceae</taxon>
        <taxon>Hoeflea</taxon>
    </lineage>
</organism>
<dbReference type="PROSITE" id="PS50234">
    <property type="entry name" value="VWFA"/>
    <property type="match status" value="1"/>
</dbReference>
<dbReference type="Pfam" id="PF13400">
    <property type="entry name" value="Tad"/>
    <property type="match status" value="1"/>
</dbReference>
<dbReference type="SMART" id="SM00327">
    <property type="entry name" value="VWA"/>
    <property type="match status" value="1"/>
</dbReference>
<dbReference type="InterPro" id="IPR036465">
    <property type="entry name" value="vWFA_dom_sf"/>
</dbReference>
<accession>A9DAG7</accession>
<feature type="domain" description="VWFA" evidence="1">
    <location>
        <begin position="162"/>
        <end position="350"/>
    </location>
</feature>
<dbReference type="InterPro" id="IPR028087">
    <property type="entry name" value="Tad_N"/>
</dbReference>
<sequence length="363" mass="39062">MMSTRITSKIRKLLRNENGNFALIAAAAVPVLFMAGSLAVDTTNAMSMKVRLQNAVDSAALATAARLSEEENLTAAQAQAFALKFVNGQVKEDFGAFNGFSVTPTVNIDPVETGGRTVWKVAVSMEGSQSLTPMARIMGKDKLTVSVVGKSESAGEAQGAFSMALVLDRSGSMDWNLNGQKKINVLKTAVGGLIEQFEEADPERKYVRLGASSYNSKLTGSTKLRWNPGKTKEFVDALPASGGTDSTDAFDWAYTAVTHKRENNTHDAKSGQVPKKFIVFMTDGDNNYSSADSSTKHLCDDAKDDGIEVYTVAFAAPNRGKQLLSYCASTEEHFFDAQNSAQLIEAFKNIGYAASKVVSRLTE</sequence>
<evidence type="ECO:0000313" key="3">
    <source>
        <dbReference type="Proteomes" id="UP000004291"/>
    </source>
</evidence>
<dbReference type="InterPro" id="IPR002035">
    <property type="entry name" value="VWF_A"/>
</dbReference>
<dbReference type="HOGENOM" id="CLU_047933_0_0_5"/>
<name>A9DAG7_HOEPD</name>
<dbReference type="Gene3D" id="3.40.50.410">
    <property type="entry name" value="von Willebrand factor, type A domain"/>
    <property type="match status" value="1"/>
</dbReference>
<gene>
    <name evidence="2" type="ORF">HPDFL43_04296</name>
</gene>
<evidence type="ECO:0000259" key="1">
    <source>
        <dbReference type="PROSITE" id="PS50234"/>
    </source>
</evidence>
<dbReference type="eggNOG" id="COG4961">
    <property type="taxonomic scope" value="Bacteria"/>
</dbReference>
<dbReference type="OrthoDB" id="7522752at2"/>
<protein>
    <submittedName>
        <fullName evidence="2">von Willebrand factor type A domain protein</fullName>
    </submittedName>
</protein>
<dbReference type="AlphaFoldDB" id="A9DAG7"/>